<protein>
    <submittedName>
        <fullName evidence="1">Uncharacterized protein</fullName>
    </submittedName>
</protein>
<dbReference type="InParanoid" id="C7G007"/>
<dbReference type="RefSeq" id="XP_002649169.1">
    <property type="nucleotide sequence ID" value="XM_002649123.1"/>
</dbReference>
<accession>C7G007</accession>
<dbReference type="PhylomeDB" id="C7G007"/>
<dbReference type="eggNOG" id="ENOG502RDG6">
    <property type="taxonomic scope" value="Eukaryota"/>
</dbReference>
<dbReference type="OMA" id="LWHSPEA"/>
<reference evidence="1 2" key="1">
    <citation type="journal article" date="2005" name="Nature">
        <title>The genome of the social amoeba Dictyostelium discoideum.</title>
        <authorList>
            <consortium name="The Dictyostelium discoideum Sequencing Consortium"/>
            <person name="Eichinger L."/>
            <person name="Pachebat J.A."/>
            <person name="Glockner G."/>
            <person name="Rajandream M.A."/>
            <person name="Sucgang R."/>
            <person name="Berriman M."/>
            <person name="Song J."/>
            <person name="Olsen R."/>
            <person name="Szafranski K."/>
            <person name="Xu Q."/>
            <person name="Tunggal B."/>
            <person name="Kummerfeld S."/>
            <person name="Madera M."/>
            <person name="Konfortov B.A."/>
            <person name="Rivero F."/>
            <person name="Bankier A.T."/>
            <person name="Lehmann R."/>
            <person name="Hamlin N."/>
            <person name="Davies R."/>
            <person name="Gaudet P."/>
            <person name="Fey P."/>
            <person name="Pilcher K."/>
            <person name="Chen G."/>
            <person name="Saunders D."/>
            <person name="Sodergren E."/>
            <person name="Davis P."/>
            <person name="Kerhornou A."/>
            <person name="Nie X."/>
            <person name="Hall N."/>
            <person name="Anjard C."/>
            <person name="Hemphill L."/>
            <person name="Bason N."/>
            <person name="Farbrother P."/>
            <person name="Desany B."/>
            <person name="Just E."/>
            <person name="Morio T."/>
            <person name="Rost R."/>
            <person name="Churcher C."/>
            <person name="Cooper J."/>
            <person name="Haydock S."/>
            <person name="van Driessche N."/>
            <person name="Cronin A."/>
            <person name="Goodhead I."/>
            <person name="Muzny D."/>
            <person name="Mourier T."/>
            <person name="Pain A."/>
            <person name="Lu M."/>
            <person name="Harper D."/>
            <person name="Lindsay R."/>
            <person name="Hauser H."/>
            <person name="James K."/>
            <person name="Quiles M."/>
            <person name="Madan Babu M."/>
            <person name="Saito T."/>
            <person name="Buchrieser C."/>
            <person name="Wardroper A."/>
            <person name="Felder M."/>
            <person name="Thangavelu M."/>
            <person name="Johnson D."/>
            <person name="Knights A."/>
            <person name="Loulseged H."/>
            <person name="Mungall K."/>
            <person name="Oliver K."/>
            <person name="Price C."/>
            <person name="Quail M.A."/>
            <person name="Urushihara H."/>
            <person name="Hernandez J."/>
            <person name="Rabbinowitsch E."/>
            <person name="Steffen D."/>
            <person name="Sanders M."/>
            <person name="Ma J."/>
            <person name="Kohara Y."/>
            <person name="Sharp S."/>
            <person name="Simmonds M."/>
            <person name="Spiegler S."/>
            <person name="Tivey A."/>
            <person name="Sugano S."/>
            <person name="White B."/>
            <person name="Walker D."/>
            <person name="Woodward J."/>
            <person name="Winckler T."/>
            <person name="Tanaka Y."/>
            <person name="Shaulsky G."/>
            <person name="Schleicher M."/>
            <person name="Weinstock G."/>
            <person name="Rosenthal A."/>
            <person name="Cox E.C."/>
            <person name="Chisholm R.L."/>
            <person name="Gibbs R."/>
            <person name="Loomis W.F."/>
            <person name="Platzer M."/>
            <person name="Kay R.R."/>
            <person name="Williams J."/>
            <person name="Dear P.H."/>
            <person name="Noegel A.A."/>
            <person name="Barrell B."/>
            <person name="Kuspa A."/>
        </authorList>
    </citation>
    <scope>NUCLEOTIDE SEQUENCE [LARGE SCALE GENOMIC DNA]</scope>
    <source>
        <strain evidence="1 2">AX4</strain>
    </source>
</reference>
<evidence type="ECO:0000313" key="1">
    <source>
        <dbReference type="EMBL" id="EEU04117.1"/>
    </source>
</evidence>
<dbReference type="GeneID" id="8621350"/>
<proteinExistence type="predicted"/>
<organism evidence="1 2">
    <name type="scientific">Dictyostelium discoideum</name>
    <name type="common">Social amoeba</name>
    <dbReference type="NCBI Taxonomy" id="44689"/>
    <lineage>
        <taxon>Eukaryota</taxon>
        <taxon>Amoebozoa</taxon>
        <taxon>Evosea</taxon>
        <taxon>Eumycetozoa</taxon>
        <taxon>Dictyostelia</taxon>
        <taxon>Dictyosteliales</taxon>
        <taxon>Dictyosteliaceae</taxon>
        <taxon>Dictyostelium</taxon>
    </lineage>
</organism>
<dbReference type="PaxDb" id="44689-DDB0252846"/>
<keyword evidence="2" id="KW-1185">Reference proteome</keyword>
<dbReference type="HOGENOM" id="CLU_920357_0_0_1"/>
<dbReference type="AlphaFoldDB" id="C7G007"/>
<dbReference type="VEuPathDB" id="AmoebaDB:DDB_G0295725"/>
<dbReference type="Proteomes" id="UP000002195">
    <property type="component" value="Unassembled WGS sequence"/>
</dbReference>
<comment type="caution">
    <text evidence="1">The sequence shown here is derived from an EMBL/GenBank/DDBJ whole genome shotgun (WGS) entry which is preliminary data.</text>
</comment>
<dbReference type="KEGG" id="ddi:DDB_G0295725"/>
<sequence length="358" mass="39724">MTIEKIEFQGFKNCFKITWNHFKLIITQDVGPRVLSLSYNDNQSIFGMKSHNLSTLSTPSTIGGEGNHSSLNDQWNLFGGHRLWHAPECAGRTYYPDNQPIQIEIVNDGTMVIMRQAIEHLTGVKKTITLEIKEGGGGGGGGSVGDGSRLSYIQVNHYLENKGIWPIQCAPWAISVMTKDTKAIIPLSNDSANGLLPKTSISLWNYTKLQDPRITLGNKYIMVQQQDKSLENIGSNKIGSRVNSGWSASITNSTLFVKIIDTDTKDLQVDLGANVEVYTDDDILELETVGKLLTLEPTPPLSPPIDVSSPSRIKTSTPFVQLLTEKWYLFQINDIPTPQNDNDIDKNILPIINELLNK</sequence>
<dbReference type="GlyGen" id="C7G007">
    <property type="glycosylation" value="1 site"/>
</dbReference>
<evidence type="ECO:0000313" key="2">
    <source>
        <dbReference type="Proteomes" id="UP000002195"/>
    </source>
</evidence>
<name>C7G007_DICDI</name>
<dbReference type="EMBL" id="AAFI02000023">
    <property type="protein sequence ID" value="EEU04117.1"/>
    <property type="molecule type" value="Genomic_DNA"/>
</dbReference>
<dbReference type="dictyBase" id="DDB_G0295725"/>
<gene>
    <name evidence="1" type="ORF">DDB_G0295725</name>
</gene>